<evidence type="ECO:0000313" key="1">
    <source>
        <dbReference type="EMBL" id="GLB29658.1"/>
    </source>
</evidence>
<keyword evidence="2" id="KW-1185">Reference proteome</keyword>
<dbReference type="EMBL" id="BRPJ01000030">
    <property type="protein sequence ID" value="GLB29658.1"/>
    <property type="molecule type" value="Genomic_DNA"/>
</dbReference>
<comment type="caution">
    <text evidence="1">The sequence shown here is derived from an EMBL/GenBank/DDBJ whole genome shotgun (WGS) entry which is preliminary data.</text>
</comment>
<evidence type="ECO:0000313" key="2">
    <source>
        <dbReference type="Proteomes" id="UP001419084"/>
    </source>
</evidence>
<gene>
    <name evidence="1" type="ORF">LAD12857_15810</name>
</gene>
<organism evidence="1 2">
    <name type="scientific">Lacrimispora amygdalina</name>
    <dbReference type="NCBI Taxonomy" id="253257"/>
    <lineage>
        <taxon>Bacteria</taxon>
        <taxon>Bacillati</taxon>
        <taxon>Bacillota</taxon>
        <taxon>Clostridia</taxon>
        <taxon>Lachnospirales</taxon>
        <taxon>Lachnospiraceae</taxon>
        <taxon>Lacrimispora</taxon>
    </lineage>
</organism>
<sequence>MKKKYPIRQKIKVLPDRKPSRLKFKPPAKQRVFFLPLWKVQALKRRCPGDGIYSFY</sequence>
<accession>A0ABQ5M3Y6</accession>
<reference evidence="1 2" key="1">
    <citation type="journal article" date="2024" name="Int. J. Syst. Evol. Microbiol.">
        <title>Lacrimispora brassicae sp. nov. isolated from fermented cabbage, and proposal of Clostridium indicum Gundawar et al. 2019 and Clostridium methoxybenzovorans Mechichi et al. 1999 as heterotypic synonyms of Lacrimispora amygdalina (Parshina et al. 2003) Haas and Blanchard 2020 and Lacrimispora indolis (McClung and McCoy 1957) Haas and Blanchard 2020, respectively.</title>
        <authorList>
            <person name="Kobayashi H."/>
            <person name="Tanizawa Y."/>
            <person name="Sakamoto M."/>
            <person name="Ohkuma M."/>
            <person name="Tohno M."/>
        </authorList>
    </citation>
    <scope>NUCLEOTIDE SEQUENCE [LARGE SCALE GENOMIC DNA]</scope>
    <source>
        <strain evidence="1 2">DSM 12857</strain>
    </source>
</reference>
<dbReference type="RefSeq" id="WP_166432517.1">
    <property type="nucleotide sequence ID" value="NZ_BRPJ01000030.1"/>
</dbReference>
<name>A0ABQ5M3Y6_9FIRM</name>
<dbReference type="Proteomes" id="UP001419084">
    <property type="component" value="Unassembled WGS sequence"/>
</dbReference>
<proteinExistence type="predicted"/>
<protein>
    <submittedName>
        <fullName evidence="1">Uncharacterized protein</fullName>
    </submittedName>
</protein>